<evidence type="ECO:0000313" key="19">
    <source>
        <dbReference type="EMBL" id="KAH9497474.1"/>
    </source>
</evidence>
<comment type="caution">
    <text evidence="19">The sequence shown here is derived from an EMBL/GenBank/DDBJ whole genome shotgun (WGS) entry which is preliminary data.</text>
</comment>
<evidence type="ECO:0000256" key="1">
    <source>
        <dbReference type="ARBA" id="ARBA00004323"/>
    </source>
</evidence>
<comment type="subcellular location">
    <subcellularLocation>
        <location evidence="1 17">Golgi apparatus membrane</location>
        <topology evidence="1 17">Single-pass type II membrane protein</topology>
    </subcellularLocation>
</comment>
<dbReference type="Proteomes" id="UP000790347">
    <property type="component" value="Unassembled WGS sequence"/>
</dbReference>
<accession>A0A922KWG0</accession>
<keyword evidence="6 17" id="KW-0812">Transmembrane</keyword>
<evidence type="ECO:0000256" key="8">
    <source>
        <dbReference type="ARBA" id="ARBA00022968"/>
    </source>
</evidence>
<reference evidence="18" key="2">
    <citation type="submission" date="2020-06" db="EMBL/GenBank/DDBJ databases">
        <authorList>
            <person name="Ji K."/>
            <person name="Li J."/>
        </authorList>
    </citation>
    <scope>NUCLEOTIDE SEQUENCE</scope>
    <source>
        <strain evidence="18">JKM2019</strain>
        <tissue evidence="18">Whole body</tissue>
    </source>
</reference>
<dbReference type="SUPFAM" id="SSF53448">
    <property type="entry name" value="Nucleotide-diphospho-sugar transferases"/>
    <property type="match status" value="1"/>
</dbReference>
<evidence type="ECO:0000256" key="17">
    <source>
        <dbReference type="RuleBase" id="RU368119"/>
    </source>
</evidence>
<comment type="similarity">
    <text evidence="3 17">Belongs to the glycosyltransferase 13 family.</text>
</comment>
<protein>
    <recommendedName>
        <fullName evidence="14 17">Alpha-1,3-mannosyl-glycoprotein 2-beta-N-acetylglucosaminyltransferase</fullName>
        <shortName evidence="17">GNT-I</shortName>
        <shortName evidence="17">GlcNAc-T I</shortName>
        <ecNumber evidence="14 17">2.4.1.101</ecNumber>
    </recommendedName>
    <alternativeName>
        <fullName evidence="15 17">N-glycosyl-oligosaccharide-glycoprotein N-acetylglucosaminyltransferase I</fullName>
    </alternativeName>
</protein>
<evidence type="ECO:0000256" key="13">
    <source>
        <dbReference type="ARBA" id="ARBA00037706"/>
    </source>
</evidence>
<name>A0A922KWG0_DERFA</name>
<evidence type="ECO:0000256" key="9">
    <source>
        <dbReference type="ARBA" id="ARBA00022989"/>
    </source>
</evidence>
<dbReference type="GO" id="GO:0003827">
    <property type="term" value="F:alpha-1,3-mannosylglycoprotein 2-beta-N-acetylglucosaminyltransferase activity"/>
    <property type="evidence" value="ECO:0007669"/>
    <property type="project" value="UniProtKB-UniRule"/>
</dbReference>
<dbReference type="GO" id="GO:0006487">
    <property type="term" value="P:protein N-linked glycosylation"/>
    <property type="evidence" value="ECO:0007669"/>
    <property type="project" value="TreeGrafter"/>
</dbReference>
<evidence type="ECO:0000256" key="5">
    <source>
        <dbReference type="ARBA" id="ARBA00022679"/>
    </source>
</evidence>
<dbReference type="GO" id="GO:0000139">
    <property type="term" value="C:Golgi membrane"/>
    <property type="evidence" value="ECO:0007669"/>
    <property type="project" value="UniProtKB-SubCell"/>
</dbReference>
<evidence type="ECO:0000256" key="4">
    <source>
        <dbReference type="ARBA" id="ARBA00022676"/>
    </source>
</evidence>
<keyword evidence="8 17" id="KW-0735">Signal-anchor</keyword>
<dbReference type="EMBL" id="ASGP02000007">
    <property type="protein sequence ID" value="KAH9497474.1"/>
    <property type="molecule type" value="Genomic_DNA"/>
</dbReference>
<dbReference type="Pfam" id="PF03071">
    <property type="entry name" value="GNT-I"/>
    <property type="match status" value="1"/>
</dbReference>
<keyword evidence="20" id="KW-1185">Reference proteome</keyword>
<comment type="catalytic activity">
    <reaction evidence="16 17">
        <text>N(4)-(alpha-D-Man-(1-&gt;3)-[alpha-D-Man-(1-&gt;3)-[alpha-D-Man-(1-&gt;6)]-alpha-D-Man-(1-&gt;6)]-beta-D-Man-(1-&gt;4)-beta-D-GlcNAc-(1-&gt;4)-beta-D-GlcNAc)-L-asparaginyl-[protein] (N-glucan mannose isomer 5A1,2) + UDP-N-acetyl-alpha-D-glucosamine = N(4)-{beta-D-GlcNAc-(1-&gt;2)-alpha-D-Man-(1-&gt;3)-[alpha-D-Man-(1-&gt;3)-[alpha-D-Man-(1-&gt;6)]-alpha-D-Man-(1-&gt;6)]-beta-D-Man-(1-&gt;4)-beta-D-GlcNAc-(1-&gt;4)-beta-D-GlcNAc}-L-asparaginyl-[protein] + UDP + H(+)</text>
        <dbReference type="Rhea" id="RHEA:11456"/>
        <dbReference type="Rhea" id="RHEA-COMP:14367"/>
        <dbReference type="Rhea" id="RHEA-COMP:14368"/>
        <dbReference type="ChEBI" id="CHEBI:15378"/>
        <dbReference type="ChEBI" id="CHEBI:57705"/>
        <dbReference type="ChEBI" id="CHEBI:58223"/>
        <dbReference type="ChEBI" id="CHEBI:59087"/>
        <dbReference type="ChEBI" id="CHEBI:60625"/>
        <dbReference type="EC" id="2.4.1.101"/>
    </reaction>
</comment>
<keyword evidence="12 17" id="KW-0464">Manganese</keyword>
<keyword evidence="9 17" id="KW-1133">Transmembrane helix</keyword>
<keyword evidence="4 17" id="KW-0328">Glycosyltransferase</keyword>
<dbReference type="PANTHER" id="PTHR10468">
    <property type="entry name" value="PROTEIN O-LINKED-MANNOSE BETA-1,2-N-ACETYLGLUCOSAMINYLTRANSFERASE 1/ALPHA-1,3-MANNOSYL-GLYCOPROTEIN 2-BETA-N-ACETYLGLUCOSAMINYLTRANSFERASE"/>
    <property type="match status" value="1"/>
</dbReference>
<dbReference type="Proteomes" id="UP000828236">
    <property type="component" value="Unassembled WGS sequence"/>
</dbReference>
<evidence type="ECO:0000256" key="3">
    <source>
        <dbReference type="ARBA" id="ARBA00006492"/>
    </source>
</evidence>
<evidence type="ECO:0000256" key="16">
    <source>
        <dbReference type="ARBA" id="ARBA00049421"/>
    </source>
</evidence>
<dbReference type="EC" id="2.4.1.101" evidence="14 17"/>
<proteinExistence type="inferred from homology"/>
<feature type="transmembrane region" description="Helical" evidence="17">
    <location>
        <begin position="7"/>
        <end position="26"/>
    </location>
</feature>
<dbReference type="InterPro" id="IPR052261">
    <property type="entry name" value="Glycosyltransferase_13"/>
</dbReference>
<evidence type="ECO:0000256" key="11">
    <source>
        <dbReference type="ARBA" id="ARBA00023136"/>
    </source>
</evidence>
<sequence length="438" mass="52512">MARLRKYFFFLIISVPFYLFYQSGYLKKSSRPLSNMMMMNEKFKKNKIFNQTENNNNKDVDDNNKVNTNICVLLIVCDRLSLIQSTLNQLKSIRNKTIVSFRKRNVGHDILQMMINMPIVVSQDCNKKSVYKMIEKFVNDSIVQKHYYFPFHNEHIDTKLKRFQGYVKISRHYRWAIEKTFQTYPMIDKLIIIEDDLNFSPDFFEYFLTMSTLLDNDDSIFCISAWNDNGKDHLIDQSSTSLLYLTDFFPGLGWMLKRSLWYEIKDRWPIAFWDDWLRQPEQRKNRLCVRPEVPRTSTSGMKGVSRGQYFKQHLSFIHHSKGYYSFYENRKIILDQLYSKNYDQKFLYQVYNKSQDIHPIALKTMDPIYVHGTNSTYRITYFTKNEFIDYSSMFGLMNDFKCGVPRTAYKGIISFMYNGMRIYLAPPVTRKIYLIDWK</sequence>
<keyword evidence="11 17" id="KW-0472">Membrane</keyword>
<keyword evidence="7 17" id="KW-0479">Metal-binding</keyword>
<evidence type="ECO:0000313" key="20">
    <source>
        <dbReference type="Proteomes" id="UP000790347"/>
    </source>
</evidence>
<evidence type="ECO:0000256" key="2">
    <source>
        <dbReference type="ARBA" id="ARBA00004922"/>
    </source>
</evidence>
<dbReference type="PANTHER" id="PTHR10468:SF0">
    <property type="entry name" value="ALPHA-1,3-MANNOSYL-GLYCOPROTEIN 2-BETA-N-ACETYLGLUCOSAMINYLTRANSFERASE"/>
    <property type="match status" value="1"/>
</dbReference>
<keyword evidence="5" id="KW-0808">Transferase</keyword>
<dbReference type="EMBL" id="SDOV01000001">
    <property type="protein sequence ID" value="KAH7645607.1"/>
    <property type="molecule type" value="Genomic_DNA"/>
</dbReference>
<reference evidence="19" key="4">
    <citation type="journal article" date="2022" name="Res Sq">
        <title>Comparative Genomics Reveals Insights into the Divergent Evolution of Astigmatic Mites and Household Pest Adaptations.</title>
        <authorList>
            <person name="Xiong Q."/>
            <person name="Wan A.T.-Y."/>
            <person name="Liu X.-Y."/>
            <person name="Fung C.S.-H."/>
            <person name="Xiao X."/>
            <person name="Malainual N."/>
            <person name="Hou J."/>
            <person name="Wang L."/>
            <person name="Wang M."/>
            <person name="Yang K."/>
            <person name="Cui Y."/>
            <person name="Leung E."/>
            <person name="Nong W."/>
            <person name="Shin S.-K."/>
            <person name="Au S."/>
            <person name="Jeong K.Y."/>
            <person name="Chew F.T."/>
            <person name="Hui J."/>
            <person name="Leung T.F."/>
            <person name="Tungtrongchitr A."/>
            <person name="Zhong N."/>
            <person name="Liu Z."/>
            <person name="Tsui S."/>
        </authorList>
    </citation>
    <scope>NUCLEOTIDE SEQUENCE</scope>
    <source>
        <strain evidence="19">Derf</strain>
        <tissue evidence="19">Whole organism</tissue>
    </source>
</reference>
<gene>
    <name evidence="19" type="primary">MGAT1_3</name>
    <name evidence="19" type="ORF">DERF_013466</name>
    <name evidence="18" type="ORF">HUG17_1145</name>
</gene>
<comment type="cofactor">
    <cofactor evidence="17">
        <name>Mn(2+)</name>
        <dbReference type="ChEBI" id="CHEBI:29035"/>
    </cofactor>
    <text evidence="17">The cofactor is mostly bound to the substrate.</text>
</comment>
<evidence type="ECO:0000256" key="6">
    <source>
        <dbReference type="ARBA" id="ARBA00022692"/>
    </source>
</evidence>
<organism evidence="19 20">
    <name type="scientific">Dermatophagoides farinae</name>
    <name type="common">American house dust mite</name>
    <dbReference type="NCBI Taxonomy" id="6954"/>
    <lineage>
        <taxon>Eukaryota</taxon>
        <taxon>Metazoa</taxon>
        <taxon>Ecdysozoa</taxon>
        <taxon>Arthropoda</taxon>
        <taxon>Chelicerata</taxon>
        <taxon>Arachnida</taxon>
        <taxon>Acari</taxon>
        <taxon>Acariformes</taxon>
        <taxon>Sarcoptiformes</taxon>
        <taxon>Astigmata</taxon>
        <taxon>Psoroptidia</taxon>
        <taxon>Analgoidea</taxon>
        <taxon>Pyroglyphidae</taxon>
        <taxon>Dermatophagoidinae</taxon>
        <taxon>Dermatophagoides</taxon>
    </lineage>
</organism>
<evidence type="ECO:0000256" key="10">
    <source>
        <dbReference type="ARBA" id="ARBA00023034"/>
    </source>
</evidence>
<evidence type="ECO:0000256" key="15">
    <source>
        <dbReference type="ARBA" id="ARBA00041712"/>
    </source>
</evidence>
<dbReference type="Gene3D" id="3.90.550.10">
    <property type="entry name" value="Spore Coat Polysaccharide Biosynthesis Protein SpsA, Chain A"/>
    <property type="match status" value="1"/>
</dbReference>
<evidence type="ECO:0000313" key="18">
    <source>
        <dbReference type="EMBL" id="KAH7645607.1"/>
    </source>
</evidence>
<reference evidence="19" key="1">
    <citation type="submission" date="2013-05" db="EMBL/GenBank/DDBJ databases">
        <authorList>
            <person name="Yim A.K.Y."/>
            <person name="Chan T.F."/>
            <person name="Ji K.M."/>
            <person name="Liu X.Y."/>
            <person name="Zhou J.W."/>
            <person name="Li R.Q."/>
            <person name="Yang K.Y."/>
            <person name="Li J."/>
            <person name="Li M."/>
            <person name="Law P.T.W."/>
            <person name="Wu Y.L."/>
            <person name="Cai Z.L."/>
            <person name="Qin H."/>
            <person name="Bao Y."/>
            <person name="Leung R.K.K."/>
            <person name="Ng P.K.S."/>
            <person name="Zou J."/>
            <person name="Zhong X.J."/>
            <person name="Ran P.X."/>
            <person name="Zhong N.S."/>
            <person name="Liu Z.G."/>
            <person name="Tsui S.K.W."/>
        </authorList>
    </citation>
    <scope>NUCLEOTIDE SEQUENCE</scope>
    <source>
        <strain evidence="19">Derf</strain>
        <tissue evidence="19">Whole organism</tissue>
    </source>
</reference>
<reference evidence="18" key="3">
    <citation type="journal article" date="2021" name="World Allergy Organ. J.">
        <title>Chromosome-level assembly of Dermatophagoides farinae genome and transcriptome reveals two novel allergens Der f 37 and Der f 39.</title>
        <authorList>
            <person name="Chen J."/>
            <person name="Cai Z."/>
            <person name="Fan D."/>
            <person name="Hu J."/>
            <person name="Hou Y."/>
            <person name="He Y."/>
            <person name="Zhang Z."/>
            <person name="Zhao Z."/>
            <person name="Gao P."/>
            <person name="Hu W."/>
            <person name="Sun J."/>
            <person name="Li J."/>
            <person name="Ji K."/>
        </authorList>
    </citation>
    <scope>NUCLEOTIDE SEQUENCE</scope>
    <source>
        <strain evidence="18">JKM2019</strain>
    </source>
</reference>
<dbReference type="AlphaFoldDB" id="A0A922KWG0"/>
<dbReference type="InterPro" id="IPR004139">
    <property type="entry name" value="Glyco_trans_13"/>
</dbReference>
<dbReference type="FunFam" id="3.90.550.10:FF:000252">
    <property type="entry name" value="Protein O-linked-mannose beta-1,2-N-acetylglucosaminyltransferase 1"/>
    <property type="match status" value="1"/>
</dbReference>
<comment type="function">
    <text evidence="13 17">Initiates complex N-linked carbohydrate formation. Essential for the conversion of high-mannose to hybrid and complex N-glycans.</text>
</comment>
<keyword evidence="10 17" id="KW-0333">Golgi apparatus</keyword>
<evidence type="ECO:0000256" key="14">
    <source>
        <dbReference type="ARBA" id="ARBA00038949"/>
    </source>
</evidence>
<evidence type="ECO:0000256" key="12">
    <source>
        <dbReference type="ARBA" id="ARBA00023211"/>
    </source>
</evidence>
<comment type="pathway">
    <text evidence="2 17">Protein modification; protein glycosylation.</text>
</comment>
<dbReference type="GO" id="GO:0030145">
    <property type="term" value="F:manganese ion binding"/>
    <property type="evidence" value="ECO:0007669"/>
    <property type="project" value="UniProtKB-UniRule"/>
</dbReference>
<dbReference type="Gene3D" id="3.10.180.20">
    <property type="entry name" value="N-Acetylglucosaminyltransferase I, Domain 2"/>
    <property type="match status" value="1"/>
</dbReference>
<evidence type="ECO:0000256" key="7">
    <source>
        <dbReference type="ARBA" id="ARBA00022723"/>
    </source>
</evidence>
<dbReference type="InterPro" id="IPR029044">
    <property type="entry name" value="Nucleotide-diphossugar_trans"/>
</dbReference>